<dbReference type="RefSeq" id="WP_007364660.1">
    <property type="nucleotide sequence ID" value="NZ_ACLR01000047.1"/>
</dbReference>
<dbReference type="eggNOG" id="COG4886">
    <property type="taxonomic scope" value="Bacteria"/>
</dbReference>
<dbReference type="SUPFAM" id="SSF52058">
    <property type="entry name" value="L domain-like"/>
    <property type="match status" value="2"/>
</dbReference>
<proteinExistence type="predicted"/>
<dbReference type="AlphaFoldDB" id="C2M9S4"/>
<comment type="caution">
    <text evidence="4">The sequence shown here is derived from an EMBL/GenBank/DDBJ whole genome shotgun (WGS) entry which is preliminary data.</text>
</comment>
<evidence type="ECO:0000256" key="3">
    <source>
        <dbReference type="SAM" id="SignalP"/>
    </source>
</evidence>
<evidence type="ECO:0000313" key="5">
    <source>
        <dbReference type="Proteomes" id="UP000003303"/>
    </source>
</evidence>
<gene>
    <name evidence="4" type="ORF">PORUE0001_1545</name>
</gene>
<dbReference type="PANTHER" id="PTHR47566">
    <property type="match status" value="1"/>
</dbReference>
<evidence type="ECO:0000256" key="2">
    <source>
        <dbReference type="ARBA" id="ARBA00022737"/>
    </source>
</evidence>
<keyword evidence="1" id="KW-0433">Leucine-rich repeat</keyword>
<dbReference type="EMBL" id="ACLR01000047">
    <property type="protein sequence ID" value="EEK17509.1"/>
    <property type="molecule type" value="Genomic_DNA"/>
</dbReference>
<dbReference type="InterPro" id="IPR032675">
    <property type="entry name" value="LRR_dom_sf"/>
</dbReference>
<dbReference type="Gene3D" id="3.80.10.10">
    <property type="entry name" value="Ribonuclease Inhibitor"/>
    <property type="match status" value="3"/>
</dbReference>
<dbReference type="InterPro" id="IPR052574">
    <property type="entry name" value="CDIRP"/>
</dbReference>
<sequence length="765" mass="83007">MLHSIIRRGLMTMLMGLALCSLQSYAASRILFTTALPVGSTITLTLSADGAVTAQGLAGSILADGKAHAYTLESAEVKLSGAITAITLSHQKLSALDIRQAKELTELRCVDNNLTELNLSFAKGLQHLDCTFNQLEQLNIPKASALKELRLKGNYVKSLDLDQCPDLEILDYADNYYPAFIDLSKCPKLQQLDLAKNQFRSLDLSHNGALRSLSCGENEISSLDLAHLSSLERLSVANCSNLSKLTLGEQSKLRYLDLYGTGVRSLDFSKFPLLEELSCAYGQLASLDLSHNQNLRILSCAKNPFAGLDVSHCPLLEELSCGDLQIKSIDLSHNPKLVSLRIGHNNLSQIDLSAQKELKTLHLFYNNISKLDLSAQTHLEELLCNDNQLSSITLPASAPLRQLDIYDNQIKESQMAQIIAQLPNRTGQTRGLFKVVNSPSTLEGNVCTKALVEQALGKYWRVVDYADFADSGNGLDYRGSDAPELGESVVKFTFDKAGSTVQLTVGGLGLLESTGTTKPITNSKDPVTYTLEGNELTIHGDVYKLIVSGATIQAVELTKATYLRELELHDYQPATITLAELPNLVSLRLHDNQLTSIQLSGTPLLNYISCYGNKLTVEAGKDVIASLPKRLEAERATILWLNSKGAGVDNAFAKELQLLAQAKGWTMSDYLDGSKGDTGAPIEIPTFIHPIVPVATHAVQIRLTADALQISAAPHTSIALYDLSGQLQLQTETDAEGLRELPLTACPAGLYILATPSEAVKVVIP</sequence>
<evidence type="ECO:0000256" key="1">
    <source>
        <dbReference type="ARBA" id="ARBA00022614"/>
    </source>
</evidence>
<name>C2M9S4_9PORP</name>
<accession>C2M9S4</accession>
<keyword evidence="2" id="KW-0677">Repeat</keyword>
<protein>
    <submittedName>
        <fullName evidence="4">Leucine Rich Repeat protein</fullName>
    </submittedName>
</protein>
<reference evidence="4 5" key="1">
    <citation type="submission" date="2009-04" db="EMBL/GenBank/DDBJ databases">
        <authorList>
            <person name="Sebastian Y."/>
            <person name="Madupu R."/>
            <person name="Durkin A.S."/>
            <person name="Torralba M."/>
            <person name="Methe B."/>
            <person name="Sutton G.G."/>
            <person name="Strausberg R.L."/>
            <person name="Nelson K.E."/>
        </authorList>
    </citation>
    <scope>NUCLEOTIDE SEQUENCE [LARGE SCALE GENOMIC DNA]</scope>
    <source>
        <strain evidence="4 5">60-3</strain>
    </source>
</reference>
<feature type="signal peptide" evidence="3">
    <location>
        <begin position="1"/>
        <end position="26"/>
    </location>
</feature>
<dbReference type="PANTHER" id="PTHR47566:SF1">
    <property type="entry name" value="PROTEIN NUD1"/>
    <property type="match status" value="1"/>
</dbReference>
<feature type="chain" id="PRO_5002916458" evidence="3">
    <location>
        <begin position="27"/>
        <end position="765"/>
    </location>
</feature>
<organism evidence="4 5">
    <name type="scientific">Porphyromonas uenonis 60-3</name>
    <dbReference type="NCBI Taxonomy" id="596327"/>
    <lineage>
        <taxon>Bacteria</taxon>
        <taxon>Pseudomonadati</taxon>
        <taxon>Bacteroidota</taxon>
        <taxon>Bacteroidia</taxon>
        <taxon>Bacteroidales</taxon>
        <taxon>Porphyromonadaceae</taxon>
        <taxon>Porphyromonas</taxon>
    </lineage>
</organism>
<dbReference type="OrthoDB" id="1013167at2"/>
<evidence type="ECO:0000313" key="4">
    <source>
        <dbReference type="EMBL" id="EEK17509.1"/>
    </source>
</evidence>
<dbReference type="GO" id="GO:0035591">
    <property type="term" value="F:signaling adaptor activity"/>
    <property type="evidence" value="ECO:0007669"/>
    <property type="project" value="TreeGrafter"/>
</dbReference>
<dbReference type="STRING" id="596327.PORUE0001_1545"/>
<keyword evidence="3" id="KW-0732">Signal</keyword>
<dbReference type="Proteomes" id="UP000003303">
    <property type="component" value="Unassembled WGS sequence"/>
</dbReference>
<keyword evidence="5" id="KW-1185">Reference proteome</keyword>